<dbReference type="InterPro" id="IPR050595">
    <property type="entry name" value="Bact_response_regulator"/>
</dbReference>
<dbReference type="InterPro" id="IPR001789">
    <property type="entry name" value="Sig_transdc_resp-reg_receiver"/>
</dbReference>
<dbReference type="PROSITE" id="PS50110">
    <property type="entry name" value="RESPONSE_REGULATORY"/>
    <property type="match status" value="1"/>
</dbReference>
<evidence type="ECO:0000259" key="3">
    <source>
        <dbReference type="PROSITE" id="PS50110"/>
    </source>
</evidence>
<dbReference type="PANTHER" id="PTHR44591">
    <property type="entry name" value="STRESS RESPONSE REGULATOR PROTEIN 1"/>
    <property type="match status" value="1"/>
</dbReference>
<evidence type="ECO:0000313" key="4">
    <source>
        <dbReference type="EMBL" id="OGG64267.1"/>
    </source>
</evidence>
<dbReference type="Gene3D" id="3.40.50.2300">
    <property type="match status" value="1"/>
</dbReference>
<feature type="modified residue" description="4-aspartylphosphate" evidence="2">
    <location>
        <position position="60"/>
    </location>
</feature>
<protein>
    <recommendedName>
        <fullName evidence="3">Response regulatory domain-containing protein</fullName>
    </recommendedName>
</protein>
<dbReference type="SMART" id="SM00448">
    <property type="entry name" value="REC"/>
    <property type="match status" value="1"/>
</dbReference>
<dbReference type="STRING" id="1798496.A3C94_00410"/>
<keyword evidence="1 2" id="KW-0597">Phosphoprotein</keyword>
<organism evidence="4 5">
    <name type="scientific">Candidatus Kaiserbacteria bacterium RIFCSPHIGHO2_02_FULL_55_17</name>
    <dbReference type="NCBI Taxonomy" id="1798496"/>
    <lineage>
        <taxon>Bacteria</taxon>
        <taxon>Candidatus Kaiseribacteriota</taxon>
    </lineage>
</organism>
<comment type="caution">
    <text evidence="4">The sequence shown here is derived from an EMBL/GenBank/DDBJ whole genome shotgun (WGS) entry which is preliminary data.</text>
</comment>
<dbReference type="SUPFAM" id="SSF52172">
    <property type="entry name" value="CheY-like"/>
    <property type="match status" value="1"/>
</dbReference>
<dbReference type="Pfam" id="PF00072">
    <property type="entry name" value="Response_reg"/>
    <property type="match status" value="1"/>
</dbReference>
<evidence type="ECO:0000256" key="1">
    <source>
        <dbReference type="ARBA" id="ARBA00022553"/>
    </source>
</evidence>
<dbReference type="EMBL" id="MFLJ01000029">
    <property type="protein sequence ID" value="OGG64267.1"/>
    <property type="molecule type" value="Genomic_DNA"/>
</dbReference>
<dbReference type="GO" id="GO:0000160">
    <property type="term" value="P:phosphorelay signal transduction system"/>
    <property type="evidence" value="ECO:0007669"/>
    <property type="project" value="InterPro"/>
</dbReference>
<reference evidence="4 5" key="1">
    <citation type="journal article" date="2016" name="Nat. Commun.">
        <title>Thousands of microbial genomes shed light on interconnected biogeochemical processes in an aquifer system.</title>
        <authorList>
            <person name="Anantharaman K."/>
            <person name="Brown C.T."/>
            <person name="Hug L.A."/>
            <person name="Sharon I."/>
            <person name="Castelle C.J."/>
            <person name="Probst A.J."/>
            <person name="Thomas B.C."/>
            <person name="Singh A."/>
            <person name="Wilkins M.J."/>
            <person name="Karaoz U."/>
            <person name="Brodie E.L."/>
            <person name="Williams K.H."/>
            <person name="Hubbard S.S."/>
            <person name="Banfield J.F."/>
        </authorList>
    </citation>
    <scope>NUCLEOTIDE SEQUENCE [LARGE SCALE GENOMIC DNA]</scope>
</reference>
<name>A0A1F6DSG8_9BACT</name>
<accession>A0A1F6DSG8</accession>
<dbReference type="PANTHER" id="PTHR44591:SF3">
    <property type="entry name" value="RESPONSE REGULATORY DOMAIN-CONTAINING PROTEIN"/>
    <property type="match status" value="1"/>
</dbReference>
<gene>
    <name evidence="4" type="ORF">A3C94_00410</name>
</gene>
<evidence type="ECO:0000256" key="2">
    <source>
        <dbReference type="PROSITE-ProRule" id="PRU00169"/>
    </source>
</evidence>
<dbReference type="InterPro" id="IPR011006">
    <property type="entry name" value="CheY-like_superfamily"/>
</dbReference>
<dbReference type="AlphaFoldDB" id="A0A1F6DSG8"/>
<dbReference type="Proteomes" id="UP000177232">
    <property type="component" value="Unassembled WGS sequence"/>
</dbReference>
<proteinExistence type="predicted"/>
<sequence>MAYRIYVVDDDRFLLDLYAVKFRNAGHEVGIFGNGEDLLAALRKDASASGGKAPDAILLDLVMPGIGGFGALETIRKEHLAQGSKIVILSNQGQDSDIERAKQLSADGYIIKASAIPSEVFAETLRTIEAGGSSVEKPH</sequence>
<evidence type="ECO:0000313" key="5">
    <source>
        <dbReference type="Proteomes" id="UP000177232"/>
    </source>
</evidence>
<feature type="domain" description="Response regulatory" evidence="3">
    <location>
        <begin position="4"/>
        <end position="127"/>
    </location>
</feature>